<feature type="region of interest" description="Disordered" evidence="3">
    <location>
        <begin position="48"/>
        <end position="78"/>
    </location>
</feature>
<evidence type="ECO:0000313" key="6">
    <source>
        <dbReference type="Proteomes" id="UP000324897"/>
    </source>
</evidence>
<evidence type="ECO:0000256" key="1">
    <source>
        <dbReference type="PROSITE-ProRule" id="PRU00285"/>
    </source>
</evidence>
<dbReference type="EMBL" id="RWGY01000039">
    <property type="protein sequence ID" value="TVU12038.1"/>
    <property type="molecule type" value="Genomic_DNA"/>
</dbReference>
<dbReference type="InterPro" id="IPR044656">
    <property type="entry name" value="HSP14.7/HSP23.5/HSP23.6-like"/>
</dbReference>
<dbReference type="Gene3D" id="2.60.40.790">
    <property type="match status" value="1"/>
</dbReference>
<evidence type="ECO:0000256" key="2">
    <source>
        <dbReference type="RuleBase" id="RU003616"/>
    </source>
</evidence>
<organism evidence="5 6">
    <name type="scientific">Eragrostis curvula</name>
    <name type="common">weeping love grass</name>
    <dbReference type="NCBI Taxonomy" id="38414"/>
    <lineage>
        <taxon>Eukaryota</taxon>
        <taxon>Viridiplantae</taxon>
        <taxon>Streptophyta</taxon>
        <taxon>Embryophyta</taxon>
        <taxon>Tracheophyta</taxon>
        <taxon>Spermatophyta</taxon>
        <taxon>Magnoliopsida</taxon>
        <taxon>Liliopsida</taxon>
        <taxon>Poales</taxon>
        <taxon>Poaceae</taxon>
        <taxon>PACMAD clade</taxon>
        <taxon>Chloridoideae</taxon>
        <taxon>Eragrostideae</taxon>
        <taxon>Eragrostidinae</taxon>
        <taxon>Eragrostis</taxon>
    </lineage>
</organism>
<feature type="compositionally biased region" description="Acidic residues" evidence="3">
    <location>
        <begin position="57"/>
        <end position="70"/>
    </location>
</feature>
<proteinExistence type="inferred from homology"/>
<dbReference type="AlphaFoldDB" id="A0A5J9TMB9"/>
<sequence length="204" mass="22424">MATAVASKGAPLAGLLRKLLAAPSGATPSLAYALRPASVASARRLFSSRGAPPSLYSDDEEVSSGSEDDAVDGRRRAHDFSCPMCPSSDLSDPFGKPTTRPRWWVAKKDEDAVQLKVPMPGLRKEHVKVWADRNALVIKGEVSADGDDDDDDEYELRYSRRIELPADTFKMDQVRAEMKNGLLKITVPKVKYEERKDVVHVAVE</sequence>
<dbReference type="InterPro" id="IPR002068">
    <property type="entry name" value="A-crystallin/Hsp20_dom"/>
</dbReference>
<comment type="caution">
    <text evidence="5">The sequence shown here is derived from an EMBL/GenBank/DDBJ whole genome shotgun (WGS) entry which is preliminary data.</text>
</comment>
<name>A0A5J9TMB9_9POAL</name>
<evidence type="ECO:0000259" key="4">
    <source>
        <dbReference type="PROSITE" id="PS01031"/>
    </source>
</evidence>
<gene>
    <name evidence="5" type="ORF">EJB05_45659</name>
</gene>
<dbReference type="PANTHER" id="PTHR46991">
    <property type="entry name" value="23.5 KDA HEAT SHOCK PROTEIN, MITOCHONDRIAL"/>
    <property type="match status" value="1"/>
</dbReference>
<dbReference type="PROSITE" id="PS01031">
    <property type="entry name" value="SHSP"/>
    <property type="match status" value="1"/>
</dbReference>
<dbReference type="Pfam" id="PF00011">
    <property type="entry name" value="HSP20"/>
    <property type="match status" value="1"/>
</dbReference>
<keyword evidence="6" id="KW-1185">Reference proteome</keyword>
<accession>A0A5J9TMB9</accession>
<dbReference type="OrthoDB" id="690411at2759"/>
<evidence type="ECO:0000313" key="5">
    <source>
        <dbReference type="EMBL" id="TVU12038.1"/>
    </source>
</evidence>
<dbReference type="Gramene" id="TVU12038">
    <property type="protein sequence ID" value="TVU12038"/>
    <property type="gene ID" value="EJB05_45659"/>
</dbReference>
<dbReference type="InterPro" id="IPR008978">
    <property type="entry name" value="HSP20-like_chaperone"/>
</dbReference>
<dbReference type="PANTHER" id="PTHR46991:SF36">
    <property type="entry name" value="26.2 KDA HEAT SHOCK PROTEIN, MITOCHONDRIAL"/>
    <property type="match status" value="1"/>
</dbReference>
<dbReference type="CDD" id="cd06464">
    <property type="entry name" value="ACD_sHsps-like"/>
    <property type="match status" value="1"/>
</dbReference>
<dbReference type="Proteomes" id="UP000324897">
    <property type="component" value="Chromosome 3"/>
</dbReference>
<feature type="domain" description="SHSP" evidence="4">
    <location>
        <begin position="94"/>
        <end position="204"/>
    </location>
</feature>
<reference evidence="5 6" key="1">
    <citation type="journal article" date="2019" name="Sci. Rep.">
        <title>A high-quality genome of Eragrostis curvula grass provides insights into Poaceae evolution and supports new strategies to enhance forage quality.</title>
        <authorList>
            <person name="Carballo J."/>
            <person name="Santos B.A.C.M."/>
            <person name="Zappacosta D."/>
            <person name="Garbus I."/>
            <person name="Selva J.P."/>
            <person name="Gallo C.A."/>
            <person name="Diaz A."/>
            <person name="Albertini E."/>
            <person name="Caccamo M."/>
            <person name="Echenique V."/>
        </authorList>
    </citation>
    <scope>NUCLEOTIDE SEQUENCE [LARGE SCALE GENOMIC DNA]</scope>
    <source>
        <strain evidence="6">cv. Victoria</strain>
        <tissue evidence="5">Leaf</tissue>
    </source>
</reference>
<comment type="similarity">
    <text evidence="1 2">Belongs to the small heat shock protein (HSP20) family.</text>
</comment>
<dbReference type="SUPFAM" id="SSF49764">
    <property type="entry name" value="HSP20-like chaperones"/>
    <property type="match status" value="1"/>
</dbReference>
<protein>
    <recommendedName>
        <fullName evidence="4">SHSP domain-containing protein</fullName>
    </recommendedName>
</protein>
<evidence type="ECO:0000256" key="3">
    <source>
        <dbReference type="SAM" id="MobiDB-lite"/>
    </source>
</evidence>